<dbReference type="OrthoDB" id="1716816at2759"/>
<dbReference type="Gramene" id="OE9A010071T1">
    <property type="protein sequence ID" value="OE9A010071C1"/>
    <property type="gene ID" value="OE9A010071"/>
</dbReference>
<gene>
    <name evidence="1" type="ORF">OLEA9_A010071</name>
</gene>
<evidence type="ECO:0000313" key="2">
    <source>
        <dbReference type="Proteomes" id="UP000594638"/>
    </source>
</evidence>
<name>A0A8S0U3G9_OLEEU</name>
<dbReference type="AlphaFoldDB" id="A0A8S0U3G9"/>
<sequence>MGWISDNHPPDAKLEEEFFSNPDIEVNGIDLLEMDMVIPYMRSVLYSKSQPRHLLCEVHFQENLGHNRLSTHAGTSANVHSSGQKSTTLLLLNIDRRMRKSNDIDDEFVNLPLRCYCEWVMMLEGRWIGVEAGKSGDGGGRDVTVFHDEEYFEREIELFKSQPYGWRCSTEAKENFEFVIPMYDPSKGLVVDLAVIGGDPAGLAAAVVLDETGFSRCLAQYDKPCIAYKIWAEVEEHPFDVNKMVFMDWNDSHLNNNKELKERNSKIPTFLYATLFSFEKNIP</sequence>
<dbReference type="Proteomes" id="UP000594638">
    <property type="component" value="Unassembled WGS sequence"/>
</dbReference>
<dbReference type="PANTHER" id="PTHR39757">
    <property type="match status" value="1"/>
</dbReference>
<comment type="caution">
    <text evidence="1">The sequence shown here is derived from an EMBL/GenBank/DDBJ whole genome shotgun (WGS) entry which is preliminary data.</text>
</comment>
<dbReference type="EMBL" id="CACTIH010007436">
    <property type="protein sequence ID" value="CAA3013429.1"/>
    <property type="molecule type" value="Genomic_DNA"/>
</dbReference>
<protein>
    <submittedName>
        <fullName evidence="1">Lycopene beta-cyclase, partial</fullName>
    </submittedName>
</protein>
<dbReference type="Pfam" id="PF05834">
    <property type="entry name" value="Lycopene_cycl"/>
    <property type="match status" value="1"/>
</dbReference>
<accession>A0A8S0U3G9</accession>
<proteinExistence type="predicted"/>
<dbReference type="PANTHER" id="PTHR39757:SF5">
    <property type="entry name" value="OS02G0190600 PROTEIN"/>
    <property type="match status" value="1"/>
</dbReference>
<evidence type="ECO:0000313" key="1">
    <source>
        <dbReference type="EMBL" id="CAA3013429.1"/>
    </source>
</evidence>
<keyword evidence="2" id="KW-1185">Reference proteome</keyword>
<reference evidence="1 2" key="1">
    <citation type="submission" date="2019-12" db="EMBL/GenBank/DDBJ databases">
        <authorList>
            <person name="Alioto T."/>
            <person name="Alioto T."/>
            <person name="Gomez Garrido J."/>
        </authorList>
    </citation>
    <scope>NUCLEOTIDE SEQUENCE [LARGE SCALE GENOMIC DNA]</scope>
</reference>
<organism evidence="1 2">
    <name type="scientific">Olea europaea subsp. europaea</name>
    <dbReference type="NCBI Taxonomy" id="158383"/>
    <lineage>
        <taxon>Eukaryota</taxon>
        <taxon>Viridiplantae</taxon>
        <taxon>Streptophyta</taxon>
        <taxon>Embryophyta</taxon>
        <taxon>Tracheophyta</taxon>
        <taxon>Spermatophyta</taxon>
        <taxon>Magnoliopsida</taxon>
        <taxon>eudicotyledons</taxon>
        <taxon>Gunneridae</taxon>
        <taxon>Pentapetalae</taxon>
        <taxon>asterids</taxon>
        <taxon>lamiids</taxon>
        <taxon>Lamiales</taxon>
        <taxon>Oleaceae</taxon>
        <taxon>Oleeae</taxon>
        <taxon>Olea</taxon>
    </lineage>
</organism>